<dbReference type="Proteomes" id="UP000018721">
    <property type="component" value="Unassembled WGS sequence"/>
</dbReference>
<dbReference type="AlphaFoldDB" id="V9G102"/>
<dbReference type="EMBL" id="ANIZ01000045">
    <property type="protein sequence ID" value="ETI57410.1"/>
    <property type="molecule type" value="Genomic_DNA"/>
</dbReference>
<sequence>MGLRTQLRELCLRRPTYEMALQTRYFLPNEVSWPDNVHKIDQCLNPDKVEFKDVGDLGQCSCAGDCFLDTCNNAEGAVDCTEDTCNLYGRCSNAPRNLSTLKLFDTGRVGVGVSPAPT</sequence>
<evidence type="ECO:0000313" key="1">
    <source>
        <dbReference type="EMBL" id="ETI57410.1"/>
    </source>
</evidence>
<name>V9G102_PHYNI</name>
<gene>
    <name evidence="1" type="ORF">F443_00297</name>
</gene>
<organism evidence="1 2">
    <name type="scientific">Phytophthora nicotianae P1569</name>
    <dbReference type="NCBI Taxonomy" id="1317065"/>
    <lineage>
        <taxon>Eukaryota</taxon>
        <taxon>Sar</taxon>
        <taxon>Stramenopiles</taxon>
        <taxon>Oomycota</taxon>
        <taxon>Peronosporomycetes</taxon>
        <taxon>Peronosporales</taxon>
        <taxon>Peronosporaceae</taxon>
        <taxon>Phytophthora</taxon>
    </lineage>
</organism>
<comment type="caution">
    <text evidence="1">The sequence shown here is derived from an EMBL/GenBank/DDBJ whole genome shotgun (WGS) entry which is preliminary data.</text>
</comment>
<proteinExistence type="predicted"/>
<protein>
    <submittedName>
        <fullName evidence="1">Uncharacterized protein</fullName>
    </submittedName>
</protein>
<dbReference type="HOGENOM" id="CLU_2077732_0_0_1"/>
<dbReference type="OrthoDB" id="122383at2759"/>
<dbReference type="InterPro" id="IPR046341">
    <property type="entry name" value="SET_dom_sf"/>
</dbReference>
<dbReference type="SUPFAM" id="SSF82199">
    <property type="entry name" value="SET domain"/>
    <property type="match status" value="1"/>
</dbReference>
<keyword evidence="2" id="KW-1185">Reference proteome</keyword>
<accession>V9G102</accession>
<evidence type="ECO:0000313" key="2">
    <source>
        <dbReference type="Proteomes" id="UP000018721"/>
    </source>
</evidence>
<reference evidence="1 2" key="1">
    <citation type="submission" date="2013-11" db="EMBL/GenBank/DDBJ databases">
        <title>The Genome Sequence of Phytophthora parasitica P1569.</title>
        <authorList>
            <consortium name="The Broad Institute Genomics Platform"/>
            <person name="Russ C."/>
            <person name="Tyler B."/>
            <person name="Panabieres F."/>
            <person name="Shan W."/>
            <person name="Tripathy S."/>
            <person name="Grunwald N."/>
            <person name="Machado M."/>
            <person name="Johnson C.S."/>
            <person name="Arredondo F."/>
            <person name="Hong C."/>
            <person name="Coffey M."/>
            <person name="Young S.K."/>
            <person name="Zeng Q."/>
            <person name="Gargeya S."/>
            <person name="Fitzgerald M."/>
            <person name="Abouelleil A."/>
            <person name="Alvarado L."/>
            <person name="Chapman S.B."/>
            <person name="Gainer-Dewar J."/>
            <person name="Goldberg J."/>
            <person name="Griggs A."/>
            <person name="Gujja S."/>
            <person name="Hansen M."/>
            <person name="Howarth C."/>
            <person name="Imamovic A."/>
            <person name="Ireland A."/>
            <person name="Larimer J."/>
            <person name="McCowan C."/>
            <person name="Murphy C."/>
            <person name="Pearson M."/>
            <person name="Poon T.W."/>
            <person name="Priest M."/>
            <person name="Roberts A."/>
            <person name="Saif S."/>
            <person name="Shea T."/>
            <person name="Sykes S."/>
            <person name="Wortman J."/>
            <person name="Nusbaum C."/>
            <person name="Birren B."/>
        </authorList>
    </citation>
    <scope>NUCLEOTIDE SEQUENCE [LARGE SCALE GENOMIC DNA]</scope>
    <source>
        <strain evidence="1 2">P1569</strain>
    </source>
</reference>